<evidence type="ECO:0000259" key="2">
    <source>
        <dbReference type="Pfam" id="PF09791"/>
    </source>
</evidence>
<proteinExistence type="predicted"/>
<dbReference type="EMBL" id="VZTO01022981">
    <property type="protein sequence ID" value="NXT27899.1"/>
    <property type="molecule type" value="Genomic_DNA"/>
</dbReference>
<feature type="non-terminal residue" evidence="3">
    <location>
        <position position="1"/>
    </location>
</feature>
<dbReference type="InterPro" id="IPR019180">
    <property type="entry name" value="Oxidoreductase-like_N"/>
</dbReference>
<dbReference type="Proteomes" id="UP000536260">
    <property type="component" value="Unassembled WGS sequence"/>
</dbReference>
<sequence>SDTPAKADDTAGSRTDTPRGEEGLPPAAPPLPPPPTHCCGTGCPRCVWVGYVEELLERCGDGGARAMAAVEEHVEDENIKMILRMEIRLRTGKD</sequence>
<organism evidence="3 4">
    <name type="scientific">Syrrhaptes paradoxus</name>
    <name type="common">Pallas's sandgrouse</name>
    <dbReference type="NCBI Taxonomy" id="302527"/>
    <lineage>
        <taxon>Eukaryota</taxon>
        <taxon>Metazoa</taxon>
        <taxon>Chordata</taxon>
        <taxon>Craniata</taxon>
        <taxon>Vertebrata</taxon>
        <taxon>Euteleostomi</taxon>
        <taxon>Archelosauria</taxon>
        <taxon>Archosauria</taxon>
        <taxon>Dinosauria</taxon>
        <taxon>Saurischia</taxon>
        <taxon>Theropoda</taxon>
        <taxon>Coelurosauria</taxon>
        <taxon>Aves</taxon>
        <taxon>Neognathae</taxon>
        <taxon>Neoaves</taxon>
        <taxon>Columbimorphae</taxon>
        <taxon>Pterocliformes</taxon>
        <taxon>Pteroclidae</taxon>
        <taxon>Syrrhaptes</taxon>
    </lineage>
</organism>
<dbReference type="Pfam" id="PF09791">
    <property type="entry name" value="Oxidored-like"/>
    <property type="match status" value="1"/>
</dbReference>
<reference evidence="3 4" key="1">
    <citation type="submission" date="2019-09" db="EMBL/GenBank/DDBJ databases">
        <title>Bird 10,000 Genomes (B10K) Project - Family phase.</title>
        <authorList>
            <person name="Zhang G."/>
        </authorList>
    </citation>
    <scope>NUCLEOTIDE SEQUENCE [LARGE SCALE GENOMIC DNA]</scope>
    <source>
        <strain evidence="3">B10K-DU-003-42</strain>
        <tissue evidence="3">Mixed tissue sample</tissue>
    </source>
</reference>
<feature type="domain" description="Oxidoreductase-like" evidence="2">
    <location>
        <begin position="29"/>
        <end position="55"/>
    </location>
</feature>
<comment type="caution">
    <text evidence="3">The sequence shown here is derived from an EMBL/GenBank/DDBJ whole genome shotgun (WGS) entry which is preliminary data.</text>
</comment>
<feature type="compositionally biased region" description="Pro residues" evidence="1">
    <location>
        <begin position="26"/>
        <end position="35"/>
    </location>
</feature>
<evidence type="ECO:0000313" key="3">
    <source>
        <dbReference type="EMBL" id="NXT27899.1"/>
    </source>
</evidence>
<gene>
    <name evidence="3" type="primary">Oxld1</name>
    <name evidence="3" type="ORF">SYRPAR_R14154</name>
</gene>
<dbReference type="PANTHER" id="PTHR21193:SF3">
    <property type="entry name" value="OXIDOREDUCTASE-LIKE DOMAIN-CONTAINING PROTEIN 1"/>
    <property type="match status" value="1"/>
</dbReference>
<feature type="compositionally biased region" description="Basic and acidic residues" evidence="1">
    <location>
        <begin position="1"/>
        <end position="22"/>
    </location>
</feature>
<protein>
    <submittedName>
        <fullName evidence="3">OXLD1 protein</fullName>
    </submittedName>
</protein>
<name>A0A7L3B7N8_9AVES</name>
<dbReference type="InterPro" id="IPR039251">
    <property type="entry name" value="OXLD1"/>
</dbReference>
<feature type="region of interest" description="Disordered" evidence="1">
    <location>
        <begin position="1"/>
        <end position="35"/>
    </location>
</feature>
<feature type="non-terminal residue" evidence="3">
    <location>
        <position position="94"/>
    </location>
</feature>
<keyword evidence="4" id="KW-1185">Reference proteome</keyword>
<evidence type="ECO:0000256" key="1">
    <source>
        <dbReference type="SAM" id="MobiDB-lite"/>
    </source>
</evidence>
<dbReference type="AlphaFoldDB" id="A0A7L3B7N8"/>
<dbReference type="GO" id="GO:0005739">
    <property type="term" value="C:mitochondrion"/>
    <property type="evidence" value="ECO:0007669"/>
    <property type="project" value="TreeGrafter"/>
</dbReference>
<evidence type="ECO:0000313" key="4">
    <source>
        <dbReference type="Proteomes" id="UP000536260"/>
    </source>
</evidence>
<dbReference type="PANTHER" id="PTHR21193">
    <property type="entry name" value="OXIDOREDUCTASE-LIKE DOMAIN-CONTAINING PROTEIN 1"/>
    <property type="match status" value="1"/>
</dbReference>
<accession>A0A7L3B7N8</accession>